<sequence length="695" mass="79534">MYNRNQLKNNKDINPILVEERSKASFSVDAMHLILNQFDQSKIELKNKLYKELELDQEISSPENLFFLSREDQFKRALRISKKVIEIKNKLQIENPLIFHQTLYQEIPLMLHDCVFLNALKSLASEEQLKYWGPLFSSYQLFGSYSQTELGHGSNVQMLETQAIYRPESDEFELISPTLTSTKWWIGGLGVVSTHTIVFAQLYIQTKNDTKPIHYGPHAFLVPIRCLKTQKLLPGIICGDIGPKFGFACVDNGFLRLDKVRIPRANMLQRFAKVEKGGNYIKPSHSRLIYAGMVGVRTLLIEDSFSGISRALTIATRYSVIRRQFKSSPKDTIENQVMDYGNQQYRIIPYIAQAYALFFTGKEFTSSFQKMMTNIKEKNDLSLLAELHSNSSGLKSVITYATNEAIENCRLACGGHGYSHISGFPMLQANYSHVMTAEGENNILPQQTAKFLLSQLQRVITSEGDVPLTLGKSIQYLLDEHKSQVSNIHEFIAKHSLSGLTHPAALVQLFKHRAYFLLTRLMENMQEAGSSGAPLMQIWSDFNVQINQASKAHCQLYIIDCFYRSINSINDYKSGKPEFGPIHSILSKLFQIYCLFLIDKDMSDFIQDNQYLPISDIETIRKELYQLLKVVRPDVVSLVDAFDLPDYTIGSYLGRYDGNVYENMWNWASKQNPMNQRPFLDSLDFFFKPLVNSNL</sequence>
<comment type="cofactor">
    <cofactor evidence="2">
        <name>FAD</name>
        <dbReference type="ChEBI" id="CHEBI:57692"/>
    </cofactor>
</comment>
<comment type="catalytic activity">
    <reaction evidence="1">
        <text>a 2,3-saturated acyl-CoA + O2 = a (2E)-enoyl-CoA + H2O2</text>
        <dbReference type="Rhea" id="RHEA:38959"/>
        <dbReference type="ChEBI" id="CHEBI:15379"/>
        <dbReference type="ChEBI" id="CHEBI:16240"/>
        <dbReference type="ChEBI" id="CHEBI:58856"/>
        <dbReference type="ChEBI" id="CHEBI:65111"/>
        <dbReference type="EC" id="1.3.3.6"/>
    </reaction>
</comment>
<feature type="active site" description="Proton acceptor" evidence="12">
    <location>
        <position position="438"/>
    </location>
</feature>
<evidence type="ECO:0000259" key="14">
    <source>
        <dbReference type="Pfam" id="PF01756"/>
    </source>
</evidence>
<name>A0A8J4PUL8_9MYCE</name>
<evidence type="ECO:0000259" key="16">
    <source>
        <dbReference type="Pfam" id="PF22924"/>
    </source>
</evidence>
<dbReference type="GO" id="GO:0005777">
    <property type="term" value="C:peroxisome"/>
    <property type="evidence" value="ECO:0007669"/>
    <property type="project" value="UniProtKB-SubCell"/>
</dbReference>
<dbReference type="SUPFAM" id="SSF56645">
    <property type="entry name" value="Acyl-CoA dehydrogenase NM domain-like"/>
    <property type="match status" value="1"/>
</dbReference>
<dbReference type="InterPro" id="IPR036250">
    <property type="entry name" value="AcylCo_DH-like_C"/>
</dbReference>
<dbReference type="InterPro" id="IPR009100">
    <property type="entry name" value="AcylCoA_DH/oxidase_NM_dom_sf"/>
</dbReference>
<dbReference type="EMBL" id="AJWJ01000183">
    <property type="protein sequence ID" value="KAF2073776.1"/>
    <property type="molecule type" value="Genomic_DNA"/>
</dbReference>
<dbReference type="Gene3D" id="1.20.140.10">
    <property type="entry name" value="Butyryl-CoA Dehydrogenase, subunit A, domain 3"/>
    <property type="match status" value="2"/>
</dbReference>
<dbReference type="Pfam" id="PF22924">
    <property type="entry name" value="ACOX_C_alpha1"/>
    <property type="match status" value="1"/>
</dbReference>
<dbReference type="GO" id="GO:0055088">
    <property type="term" value="P:lipid homeostasis"/>
    <property type="evidence" value="ECO:0007669"/>
    <property type="project" value="TreeGrafter"/>
</dbReference>
<dbReference type="SUPFAM" id="SSF47203">
    <property type="entry name" value="Acyl-CoA dehydrogenase C-terminal domain-like"/>
    <property type="match status" value="2"/>
</dbReference>
<evidence type="ECO:0000256" key="2">
    <source>
        <dbReference type="ARBA" id="ARBA00001974"/>
    </source>
</evidence>
<dbReference type="PANTHER" id="PTHR10909:SF250">
    <property type="entry name" value="PEROXISOMAL ACYL-COENZYME A OXIDASE 1"/>
    <property type="match status" value="1"/>
</dbReference>
<evidence type="ECO:0000256" key="8">
    <source>
        <dbReference type="ARBA" id="ARBA00023002"/>
    </source>
</evidence>
<dbReference type="InterPro" id="IPR055060">
    <property type="entry name" value="ACOX_C_alpha1"/>
</dbReference>
<evidence type="ECO:0000256" key="13">
    <source>
        <dbReference type="PIRSR" id="PIRSR000168-2"/>
    </source>
</evidence>
<evidence type="ECO:0000256" key="5">
    <source>
        <dbReference type="ARBA" id="ARBA00022630"/>
    </source>
</evidence>
<proteinExistence type="inferred from homology"/>
<comment type="caution">
    <text evidence="17">The sequence shown here is derived from an EMBL/GenBank/DDBJ whole genome shotgun (WGS) entry which is preliminary data.</text>
</comment>
<dbReference type="GO" id="GO:0003997">
    <property type="term" value="F:acyl-CoA oxidase activity"/>
    <property type="evidence" value="ECO:0007669"/>
    <property type="project" value="UniProtKB-EC"/>
</dbReference>
<dbReference type="Proteomes" id="UP000695562">
    <property type="component" value="Unassembled WGS sequence"/>
</dbReference>
<evidence type="ECO:0000256" key="3">
    <source>
        <dbReference type="ARBA" id="ARBA00004275"/>
    </source>
</evidence>
<evidence type="ECO:0000259" key="15">
    <source>
        <dbReference type="Pfam" id="PF14749"/>
    </source>
</evidence>
<protein>
    <recommendedName>
        <fullName evidence="11">Acyl-coenzyme A oxidase</fullName>
    </recommendedName>
</protein>
<evidence type="ECO:0000313" key="18">
    <source>
        <dbReference type="Proteomes" id="UP000695562"/>
    </source>
</evidence>
<dbReference type="PIRSF" id="PIRSF000168">
    <property type="entry name" value="Acyl-CoA_oxidase"/>
    <property type="match status" value="1"/>
</dbReference>
<feature type="binding site" evidence="13">
    <location>
        <position position="148"/>
    </location>
    <ligand>
        <name>FAD</name>
        <dbReference type="ChEBI" id="CHEBI:57692"/>
    </ligand>
</feature>
<comment type="subcellular location">
    <subcellularLocation>
        <location evidence="3">Peroxisome</location>
    </subcellularLocation>
</comment>
<dbReference type="FunFam" id="2.40.110.10:FF:000003">
    <property type="entry name" value="Acyl-coenzyme A oxidase"/>
    <property type="match status" value="1"/>
</dbReference>
<feature type="domain" description="Acyl-CoA oxidase C-terminal" evidence="14">
    <location>
        <begin position="503"/>
        <end position="691"/>
    </location>
</feature>
<evidence type="ECO:0000256" key="10">
    <source>
        <dbReference type="ARBA" id="ARBA00023140"/>
    </source>
</evidence>
<evidence type="ECO:0000256" key="11">
    <source>
        <dbReference type="PIRNR" id="PIRNR000168"/>
    </source>
</evidence>
<dbReference type="InterPro" id="IPR046373">
    <property type="entry name" value="Acyl-CoA_Oxase/DH_mid-dom_sf"/>
</dbReference>
<dbReference type="GO" id="GO:0033540">
    <property type="term" value="P:fatty acid beta-oxidation using acyl-CoA oxidase"/>
    <property type="evidence" value="ECO:0007669"/>
    <property type="project" value="TreeGrafter"/>
</dbReference>
<dbReference type="GO" id="GO:0005504">
    <property type="term" value="F:fatty acid binding"/>
    <property type="evidence" value="ECO:0007669"/>
    <property type="project" value="TreeGrafter"/>
</dbReference>
<evidence type="ECO:0000256" key="7">
    <source>
        <dbReference type="ARBA" id="ARBA00022832"/>
    </source>
</evidence>
<dbReference type="Pfam" id="PF01756">
    <property type="entry name" value="ACOX"/>
    <property type="match status" value="1"/>
</dbReference>
<dbReference type="InterPro" id="IPR029320">
    <property type="entry name" value="Acyl-CoA_ox_N"/>
</dbReference>
<keyword evidence="9" id="KW-0443">Lipid metabolism</keyword>
<keyword evidence="8" id="KW-0560">Oxidoreductase</keyword>
<evidence type="ECO:0000313" key="17">
    <source>
        <dbReference type="EMBL" id="KAF2073776.1"/>
    </source>
</evidence>
<dbReference type="OrthoDB" id="538336at2759"/>
<keyword evidence="10" id="KW-0576">Peroxisome</keyword>
<evidence type="ECO:0000256" key="1">
    <source>
        <dbReference type="ARBA" id="ARBA00001201"/>
    </source>
</evidence>
<keyword evidence="18" id="KW-1185">Reference proteome</keyword>
<dbReference type="FunFam" id="1.20.140.10:FF:000013">
    <property type="entry name" value="Acyl-coenzyme A oxidase"/>
    <property type="match status" value="1"/>
</dbReference>
<dbReference type="InterPro" id="IPR002655">
    <property type="entry name" value="Acyl-CoA_oxidase_C"/>
</dbReference>
<feature type="domain" description="Acyl-coenzyme A oxidase N-terminal" evidence="15">
    <location>
        <begin position="39"/>
        <end position="141"/>
    </location>
</feature>
<organism evidence="17 18">
    <name type="scientific">Polysphondylium violaceum</name>
    <dbReference type="NCBI Taxonomy" id="133409"/>
    <lineage>
        <taxon>Eukaryota</taxon>
        <taxon>Amoebozoa</taxon>
        <taxon>Evosea</taxon>
        <taxon>Eumycetozoa</taxon>
        <taxon>Dictyostelia</taxon>
        <taxon>Dictyosteliales</taxon>
        <taxon>Dictyosteliaceae</taxon>
        <taxon>Polysphondylium</taxon>
    </lineage>
</organism>
<evidence type="ECO:0000256" key="4">
    <source>
        <dbReference type="ARBA" id="ARBA00006288"/>
    </source>
</evidence>
<feature type="domain" description="Acyl-CoA oxidase C-alpha1" evidence="16">
    <location>
        <begin position="290"/>
        <end position="453"/>
    </location>
</feature>
<dbReference type="InterPro" id="IPR037069">
    <property type="entry name" value="AcylCoA_DH/ox_N_sf"/>
</dbReference>
<keyword evidence="7" id="KW-0276">Fatty acid metabolism</keyword>
<dbReference type="PANTHER" id="PTHR10909">
    <property type="entry name" value="ELECTRON TRANSPORT OXIDOREDUCTASE"/>
    <property type="match status" value="1"/>
</dbReference>
<accession>A0A8J4PUL8</accession>
<dbReference type="InterPro" id="IPR012258">
    <property type="entry name" value="Acyl-CoA_oxidase"/>
</dbReference>
<evidence type="ECO:0000256" key="6">
    <source>
        <dbReference type="ARBA" id="ARBA00022827"/>
    </source>
</evidence>
<dbReference type="Pfam" id="PF14749">
    <property type="entry name" value="Acyl-CoA_ox_N"/>
    <property type="match status" value="1"/>
</dbReference>
<dbReference type="GO" id="GO:0071949">
    <property type="term" value="F:FAD binding"/>
    <property type="evidence" value="ECO:0007669"/>
    <property type="project" value="InterPro"/>
</dbReference>
<dbReference type="AlphaFoldDB" id="A0A8J4PUL8"/>
<dbReference type="Gene3D" id="2.40.110.10">
    <property type="entry name" value="Butyryl-CoA Dehydrogenase, subunit A, domain 2"/>
    <property type="match status" value="1"/>
</dbReference>
<comment type="similarity">
    <text evidence="4 11">Belongs to the acyl-CoA oxidase family.</text>
</comment>
<feature type="binding site" evidence="13">
    <location>
        <position position="187"/>
    </location>
    <ligand>
        <name>FAD</name>
        <dbReference type="ChEBI" id="CHEBI:57692"/>
    </ligand>
</feature>
<keyword evidence="5 11" id="KW-0285">Flavoprotein</keyword>
<evidence type="ECO:0000256" key="12">
    <source>
        <dbReference type="PIRSR" id="PIRSR000168-1"/>
    </source>
</evidence>
<reference evidence="17" key="1">
    <citation type="submission" date="2020-01" db="EMBL/GenBank/DDBJ databases">
        <title>Development of genomics and gene disruption for Polysphondylium violaceum indicates a role for the polyketide synthase stlB in stalk morphogenesis.</title>
        <authorList>
            <person name="Narita B."/>
            <person name="Kawabe Y."/>
            <person name="Kin K."/>
            <person name="Saito T."/>
            <person name="Gibbs R."/>
            <person name="Kuspa A."/>
            <person name="Muzny D."/>
            <person name="Queller D."/>
            <person name="Richards S."/>
            <person name="Strassman J."/>
            <person name="Sucgang R."/>
            <person name="Worley K."/>
            <person name="Schaap P."/>
        </authorList>
    </citation>
    <scope>NUCLEOTIDE SEQUENCE</scope>
    <source>
        <strain evidence="17">QSvi11</strain>
    </source>
</reference>
<gene>
    <name evidence="17" type="ORF">CYY_004910</name>
</gene>
<evidence type="ECO:0000256" key="9">
    <source>
        <dbReference type="ARBA" id="ARBA00023098"/>
    </source>
</evidence>
<dbReference type="FunFam" id="1.20.140.10:FF:000015">
    <property type="entry name" value="Acyl-coenzyme A oxidase"/>
    <property type="match status" value="1"/>
</dbReference>
<keyword evidence="6 11" id="KW-0274">FAD</keyword>
<dbReference type="Gene3D" id="1.10.540.10">
    <property type="entry name" value="Acyl-CoA dehydrogenase/oxidase, N-terminal domain"/>
    <property type="match status" value="1"/>
</dbReference>